<dbReference type="SUPFAM" id="SSF51366">
    <property type="entry name" value="Ribulose-phoshate binding barrel"/>
    <property type="match status" value="1"/>
</dbReference>
<dbReference type="Pfam" id="PF00215">
    <property type="entry name" value="OMPdecase"/>
    <property type="match status" value="1"/>
</dbReference>
<dbReference type="SMART" id="SM00934">
    <property type="entry name" value="OMPdecase"/>
    <property type="match status" value="1"/>
</dbReference>
<evidence type="ECO:0000256" key="4">
    <source>
        <dbReference type="ARBA" id="ARBA00022975"/>
    </source>
</evidence>
<dbReference type="EC" id="4.1.1.23" evidence="7"/>
<accession>A0A542YIR4</accession>
<dbReference type="GO" id="GO:0004590">
    <property type="term" value="F:orotidine-5'-phosphate decarboxylase activity"/>
    <property type="evidence" value="ECO:0007669"/>
    <property type="project" value="UniProtKB-UniRule"/>
</dbReference>
<dbReference type="GO" id="GO:0006207">
    <property type="term" value="P:'de novo' pyrimidine nucleobase biosynthetic process"/>
    <property type="evidence" value="ECO:0007669"/>
    <property type="project" value="InterPro"/>
</dbReference>
<dbReference type="AlphaFoldDB" id="A0A542YIR4"/>
<dbReference type="InterPro" id="IPR013785">
    <property type="entry name" value="Aldolase_TIM"/>
</dbReference>
<dbReference type="NCBIfam" id="TIGR02127">
    <property type="entry name" value="pyrF_sub2"/>
    <property type="match status" value="1"/>
</dbReference>
<dbReference type="UniPathway" id="UPA00070">
    <property type="reaction ID" value="UER00120"/>
</dbReference>
<comment type="similarity">
    <text evidence="2">Belongs to the OMP decarboxylase family. Type 2 subfamily.</text>
</comment>
<comment type="pathway">
    <text evidence="1">Pyrimidine metabolism; UMP biosynthesis via de novo pathway; UMP from orotate: step 2/2.</text>
</comment>
<keyword evidence="4" id="KW-0665">Pyrimidine biosynthesis</keyword>
<comment type="caution">
    <text evidence="9">The sequence shown here is derived from an EMBL/GenBank/DDBJ whole genome shotgun (WGS) entry which is preliminary data.</text>
</comment>
<keyword evidence="10" id="KW-1185">Reference proteome</keyword>
<feature type="domain" description="Orotidine 5'-phosphate decarboxylase" evidence="8">
    <location>
        <begin position="21"/>
        <end position="273"/>
    </location>
</feature>
<evidence type="ECO:0000256" key="6">
    <source>
        <dbReference type="ARBA" id="ARBA00049157"/>
    </source>
</evidence>
<protein>
    <recommendedName>
        <fullName evidence="7">Orotidine-5'-phosphate decarboxylase</fullName>
        <ecNumber evidence="7">4.1.1.23</ecNumber>
    </recommendedName>
</protein>
<dbReference type="PANTHER" id="PTHR43375">
    <property type="entry name" value="OROTIDINE 5'-PHOSPHATE DECARBOXYLASE"/>
    <property type="match status" value="1"/>
</dbReference>
<comment type="catalytic activity">
    <reaction evidence="6">
        <text>orotidine 5'-phosphate + H(+) = UMP + CO2</text>
        <dbReference type="Rhea" id="RHEA:11596"/>
        <dbReference type="ChEBI" id="CHEBI:15378"/>
        <dbReference type="ChEBI" id="CHEBI:16526"/>
        <dbReference type="ChEBI" id="CHEBI:57538"/>
        <dbReference type="ChEBI" id="CHEBI:57865"/>
        <dbReference type="EC" id="4.1.1.23"/>
    </reaction>
</comment>
<keyword evidence="3" id="KW-0210">Decarboxylase</keyword>
<evidence type="ECO:0000256" key="3">
    <source>
        <dbReference type="ARBA" id="ARBA00022793"/>
    </source>
</evidence>
<evidence type="ECO:0000259" key="8">
    <source>
        <dbReference type="SMART" id="SM00934"/>
    </source>
</evidence>
<organism evidence="9 10">
    <name type="scientific">Homoserinimonas aerilata</name>
    <dbReference type="NCBI Taxonomy" id="1162970"/>
    <lineage>
        <taxon>Bacteria</taxon>
        <taxon>Bacillati</taxon>
        <taxon>Actinomycetota</taxon>
        <taxon>Actinomycetes</taxon>
        <taxon>Micrococcales</taxon>
        <taxon>Microbacteriaceae</taxon>
        <taxon>Homoserinimonas</taxon>
    </lineage>
</organism>
<dbReference type="Proteomes" id="UP000317998">
    <property type="component" value="Unassembled WGS sequence"/>
</dbReference>
<reference evidence="9 10" key="1">
    <citation type="submission" date="2019-06" db="EMBL/GenBank/DDBJ databases">
        <title>Sequencing the genomes of 1000 actinobacteria strains.</title>
        <authorList>
            <person name="Klenk H.-P."/>
        </authorList>
    </citation>
    <scope>NUCLEOTIDE SEQUENCE [LARGE SCALE GENOMIC DNA]</scope>
    <source>
        <strain evidence="9 10">DSM 26477</strain>
    </source>
</reference>
<name>A0A542YIR4_9MICO</name>
<keyword evidence="5" id="KW-0456">Lyase</keyword>
<gene>
    <name evidence="9" type="ORF">FB562_1056</name>
</gene>
<evidence type="ECO:0000256" key="2">
    <source>
        <dbReference type="ARBA" id="ARBA00008847"/>
    </source>
</evidence>
<evidence type="ECO:0000256" key="7">
    <source>
        <dbReference type="NCBIfam" id="TIGR02127"/>
    </source>
</evidence>
<evidence type="ECO:0000256" key="5">
    <source>
        <dbReference type="ARBA" id="ARBA00023239"/>
    </source>
</evidence>
<evidence type="ECO:0000256" key="1">
    <source>
        <dbReference type="ARBA" id="ARBA00004861"/>
    </source>
</evidence>
<dbReference type="PANTHER" id="PTHR43375:SF1">
    <property type="entry name" value="OROTIDINE 5'-PHOSPHATE DECARBOXYLASE"/>
    <property type="match status" value="1"/>
</dbReference>
<dbReference type="Gene3D" id="3.20.20.70">
    <property type="entry name" value="Aldolase class I"/>
    <property type="match status" value="1"/>
</dbReference>
<dbReference type="EMBL" id="VFOM01000001">
    <property type="protein sequence ID" value="TQL47977.1"/>
    <property type="molecule type" value="Genomic_DNA"/>
</dbReference>
<dbReference type="InterPro" id="IPR011060">
    <property type="entry name" value="RibuloseP-bd_barrel"/>
</dbReference>
<dbReference type="InterPro" id="IPR001754">
    <property type="entry name" value="OMPdeCOase_dom"/>
</dbReference>
<sequence length="288" mass="29294">MAEPVLSFGERLDAVFSSRGRLCVGIDPHPYLLEQWRLPDSASGLRQFGLRVVEASVGHAGIVKPQVAFFERHGSAGYSALEEVIAAARSAGILVIADAKRGDVGTSVEAYGQSWLRPGSPLEADALTVSAFQGFGSLDQVVELAVENGKGLFILAATSNPEAAGIQQAVTAAGSSVAESIASDAAEWNALNSPSAARLGSLGLVLGATVQLGAYGITSDSLVRTPILAPGFGHQGAQIADFRRIFGAASSSVVIAASRSILSAGPDGVAAAVARQQEEAAAAPADAS</sequence>
<evidence type="ECO:0000313" key="9">
    <source>
        <dbReference type="EMBL" id="TQL47977.1"/>
    </source>
</evidence>
<dbReference type="GO" id="GO:0044205">
    <property type="term" value="P:'de novo' UMP biosynthetic process"/>
    <property type="evidence" value="ECO:0007669"/>
    <property type="project" value="UniProtKB-UniPathway"/>
</dbReference>
<proteinExistence type="inferred from homology"/>
<evidence type="ECO:0000313" key="10">
    <source>
        <dbReference type="Proteomes" id="UP000317998"/>
    </source>
</evidence>
<dbReference type="CDD" id="cd04725">
    <property type="entry name" value="OMP_decarboxylase_like"/>
    <property type="match status" value="1"/>
</dbReference>
<dbReference type="InterPro" id="IPR011995">
    <property type="entry name" value="OMPdecase_type-2"/>
</dbReference>